<keyword evidence="1" id="KW-0472">Membrane</keyword>
<dbReference type="EnsemblPlants" id="AET5Gv21165000.6">
    <property type="protein sequence ID" value="AET5Gv21165000.6"/>
    <property type="gene ID" value="AET5Gv21165000"/>
</dbReference>
<feature type="transmembrane region" description="Helical" evidence="1">
    <location>
        <begin position="6"/>
        <end position="25"/>
    </location>
</feature>
<dbReference type="Gramene" id="AET5Gv21165000.6">
    <property type="protein sequence ID" value="AET5Gv21165000.6"/>
    <property type="gene ID" value="AET5Gv21165000"/>
</dbReference>
<reference evidence="2" key="3">
    <citation type="journal article" date="2017" name="Nature">
        <title>Genome sequence of the progenitor of the wheat D genome Aegilops tauschii.</title>
        <authorList>
            <person name="Luo M.C."/>
            <person name="Gu Y.Q."/>
            <person name="Puiu D."/>
            <person name="Wang H."/>
            <person name="Twardziok S.O."/>
            <person name="Deal K.R."/>
            <person name="Huo N."/>
            <person name="Zhu T."/>
            <person name="Wang L."/>
            <person name="Wang Y."/>
            <person name="McGuire P.E."/>
            <person name="Liu S."/>
            <person name="Long H."/>
            <person name="Ramasamy R.K."/>
            <person name="Rodriguez J.C."/>
            <person name="Van S.L."/>
            <person name="Yuan L."/>
            <person name="Wang Z."/>
            <person name="Xia Z."/>
            <person name="Xiao L."/>
            <person name="Anderson O.D."/>
            <person name="Ouyang S."/>
            <person name="Liang Y."/>
            <person name="Zimin A.V."/>
            <person name="Pertea G."/>
            <person name="Qi P."/>
            <person name="Bennetzen J.L."/>
            <person name="Dai X."/>
            <person name="Dawson M.W."/>
            <person name="Muller H.G."/>
            <person name="Kugler K."/>
            <person name="Rivarola-Duarte L."/>
            <person name="Spannagl M."/>
            <person name="Mayer K.F.X."/>
            <person name="Lu F.H."/>
            <person name="Bevan M.W."/>
            <person name="Leroy P."/>
            <person name="Li P."/>
            <person name="You F.M."/>
            <person name="Sun Q."/>
            <person name="Liu Z."/>
            <person name="Lyons E."/>
            <person name="Wicker T."/>
            <person name="Salzberg S.L."/>
            <person name="Devos K.M."/>
            <person name="Dvorak J."/>
        </authorList>
    </citation>
    <scope>NUCLEOTIDE SEQUENCE [LARGE SCALE GENOMIC DNA]</scope>
    <source>
        <strain evidence="2">cv. AL8/78</strain>
    </source>
</reference>
<keyword evidence="1" id="KW-0812">Transmembrane</keyword>
<keyword evidence="1" id="KW-1133">Transmembrane helix</keyword>
<accession>A0A453MFC9</accession>
<organism evidence="2 3">
    <name type="scientific">Aegilops tauschii subsp. strangulata</name>
    <name type="common">Goatgrass</name>
    <dbReference type="NCBI Taxonomy" id="200361"/>
    <lineage>
        <taxon>Eukaryota</taxon>
        <taxon>Viridiplantae</taxon>
        <taxon>Streptophyta</taxon>
        <taxon>Embryophyta</taxon>
        <taxon>Tracheophyta</taxon>
        <taxon>Spermatophyta</taxon>
        <taxon>Magnoliopsida</taxon>
        <taxon>Liliopsida</taxon>
        <taxon>Poales</taxon>
        <taxon>Poaceae</taxon>
        <taxon>BOP clade</taxon>
        <taxon>Pooideae</taxon>
        <taxon>Triticodae</taxon>
        <taxon>Triticeae</taxon>
        <taxon>Triticinae</taxon>
        <taxon>Aegilops</taxon>
    </lineage>
</organism>
<reference evidence="2" key="4">
    <citation type="submission" date="2019-03" db="UniProtKB">
        <authorList>
            <consortium name="EnsemblPlants"/>
        </authorList>
    </citation>
    <scope>IDENTIFICATION</scope>
</reference>
<evidence type="ECO:0000256" key="1">
    <source>
        <dbReference type="SAM" id="Phobius"/>
    </source>
</evidence>
<evidence type="ECO:0000313" key="2">
    <source>
        <dbReference type="EnsemblPlants" id="AET5Gv21165000.6"/>
    </source>
</evidence>
<protein>
    <submittedName>
        <fullName evidence="2">Uncharacterized protein</fullName>
    </submittedName>
</protein>
<dbReference type="Proteomes" id="UP000015105">
    <property type="component" value="Chromosome 5D"/>
</dbReference>
<proteinExistence type="predicted"/>
<reference evidence="3" key="2">
    <citation type="journal article" date="2017" name="Nat. Plants">
        <title>The Aegilops tauschii genome reveals multiple impacts of transposons.</title>
        <authorList>
            <person name="Zhao G."/>
            <person name="Zou C."/>
            <person name="Li K."/>
            <person name="Wang K."/>
            <person name="Li T."/>
            <person name="Gao L."/>
            <person name="Zhang X."/>
            <person name="Wang H."/>
            <person name="Yang Z."/>
            <person name="Liu X."/>
            <person name="Jiang W."/>
            <person name="Mao L."/>
            <person name="Kong X."/>
            <person name="Jiao Y."/>
            <person name="Jia J."/>
        </authorList>
    </citation>
    <scope>NUCLEOTIDE SEQUENCE [LARGE SCALE GENOMIC DNA]</scope>
    <source>
        <strain evidence="3">cv. AL8/78</strain>
    </source>
</reference>
<reference evidence="3" key="1">
    <citation type="journal article" date="2014" name="Science">
        <title>Ancient hybridizations among the ancestral genomes of bread wheat.</title>
        <authorList>
            <consortium name="International Wheat Genome Sequencing Consortium,"/>
            <person name="Marcussen T."/>
            <person name="Sandve S.R."/>
            <person name="Heier L."/>
            <person name="Spannagl M."/>
            <person name="Pfeifer M."/>
            <person name="Jakobsen K.S."/>
            <person name="Wulff B.B."/>
            <person name="Steuernagel B."/>
            <person name="Mayer K.F."/>
            <person name="Olsen O.A."/>
        </authorList>
    </citation>
    <scope>NUCLEOTIDE SEQUENCE [LARGE SCALE GENOMIC DNA]</scope>
    <source>
        <strain evidence="3">cv. AL8/78</strain>
    </source>
</reference>
<reference evidence="2" key="5">
    <citation type="journal article" date="2021" name="G3 (Bethesda)">
        <title>Aegilops tauschii genome assembly Aet v5.0 features greater sequence contiguity and improved annotation.</title>
        <authorList>
            <person name="Wang L."/>
            <person name="Zhu T."/>
            <person name="Rodriguez J.C."/>
            <person name="Deal K.R."/>
            <person name="Dubcovsky J."/>
            <person name="McGuire P.E."/>
            <person name="Lux T."/>
            <person name="Spannagl M."/>
            <person name="Mayer K.F.X."/>
            <person name="Baldrich P."/>
            <person name="Meyers B.C."/>
            <person name="Huo N."/>
            <person name="Gu Y.Q."/>
            <person name="Zhou H."/>
            <person name="Devos K.M."/>
            <person name="Bennetzen J.L."/>
            <person name="Unver T."/>
            <person name="Budak H."/>
            <person name="Gulick P.J."/>
            <person name="Galiba G."/>
            <person name="Kalapos B."/>
            <person name="Nelson D.R."/>
            <person name="Li P."/>
            <person name="You F.M."/>
            <person name="Luo M.C."/>
            <person name="Dvorak J."/>
        </authorList>
    </citation>
    <scope>NUCLEOTIDE SEQUENCE [LARGE SCALE GENOMIC DNA]</scope>
    <source>
        <strain evidence="2">cv. AL8/78</strain>
    </source>
</reference>
<name>A0A453MFC9_AEGTS</name>
<dbReference type="AlphaFoldDB" id="A0A453MFC9"/>
<keyword evidence="3" id="KW-1185">Reference proteome</keyword>
<evidence type="ECO:0000313" key="3">
    <source>
        <dbReference type="Proteomes" id="UP000015105"/>
    </source>
</evidence>
<sequence length="58" mass="6545">MPEMLGAQCGCFLFSVQVVVLNFLLQKLKFYAGVTLCYVSRGFENSEPCDVFLFISKI</sequence>